<protein>
    <submittedName>
        <fullName evidence="2">Glycosyltransferase family 61 protein</fullName>
    </submittedName>
</protein>
<evidence type="ECO:0000256" key="1">
    <source>
        <dbReference type="SAM" id="MobiDB-lite"/>
    </source>
</evidence>
<accession>A0A7X1A3B3</accession>
<sequence>MSEHKTPESQLRASENWTKKNKERKQYINRRSVAKRFIENDADLEDLEMLLGVIEEKKKRLG</sequence>
<comment type="caution">
    <text evidence="2">The sequence shown here is derived from an EMBL/GenBank/DDBJ whole genome shotgun (WGS) entry which is preliminary data.</text>
</comment>
<gene>
    <name evidence="2" type="ORF">HBP98_00735</name>
</gene>
<feature type="region of interest" description="Disordered" evidence="1">
    <location>
        <begin position="1"/>
        <end position="24"/>
    </location>
</feature>
<proteinExistence type="predicted"/>
<organism evidence="2 3">
    <name type="scientific">Listeria booriae</name>
    <dbReference type="NCBI Taxonomy" id="1552123"/>
    <lineage>
        <taxon>Bacteria</taxon>
        <taxon>Bacillati</taxon>
        <taxon>Bacillota</taxon>
        <taxon>Bacilli</taxon>
        <taxon>Bacillales</taxon>
        <taxon>Listeriaceae</taxon>
        <taxon>Listeria</taxon>
    </lineage>
</organism>
<dbReference type="AlphaFoldDB" id="A0A7X1A3B3"/>
<keyword evidence="2" id="KW-0808">Transferase</keyword>
<evidence type="ECO:0000313" key="3">
    <source>
        <dbReference type="Proteomes" id="UP000546244"/>
    </source>
</evidence>
<dbReference type="Proteomes" id="UP000546244">
    <property type="component" value="Unassembled WGS sequence"/>
</dbReference>
<dbReference type="RefSeq" id="WP_185617800.1">
    <property type="nucleotide sequence ID" value="NZ_JAARMV010000001.1"/>
</dbReference>
<evidence type="ECO:0000313" key="2">
    <source>
        <dbReference type="EMBL" id="MBC2370518.1"/>
    </source>
</evidence>
<name>A0A7X1A3B3_9LIST</name>
<dbReference type="GO" id="GO:0016740">
    <property type="term" value="F:transferase activity"/>
    <property type="evidence" value="ECO:0007669"/>
    <property type="project" value="UniProtKB-KW"/>
</dbReference>
<reference evidence="2 3" key="1">
    <citation type="submission" date="2020-03" db="EMBL/GenBank/DDBJ databases">
        <title>Soil Listeria distribution.</title>
        <authorList>
            <person name="Liao J."/>
            <person name="Wiedmann M."/>
        </authorList>
    </citation>
    <scope>NUCLEOTIDE SEQUENCE [LARGE SCALE GENOMIC DNA]</scope>
    <source>
        <strain evidence="2 3">FSL L7-1850</strain>
    </source>
</reference>
<dbReference type="EMBL" id="JAARMV010000001">
    <property type="protein sequence ID" value="MBC2370518.1"/>
    <property type="molecule type" value="Genomic_DNA"/>
</dbReference>